<evidence type="ECO:0000313" key="2">
    <source>
        <dbReference type="EMBL" id="TCL04986.1"/>
    </source>
</evidence>
<keyword evidence="1" id="KW-0812">Transmembrane</keyword>
<dbReference type="Proteomes" id="UP000294555">
    <property type="component" value="Unassembled WGS sequence"/>
</dbReference>
<accession>A0A4R1NJQ4</accession>
<comment type="caution">
    <text evidence="2">The sequence shown here is derived from an EMBL/GenBank/DDBJ whole genome shotgun (WGS) entry which is preliminary data.</text>
</comment>
<sequence length="51" mass="5504">MISLNAIVVTLNIIHVTLQIIVVVKQLTGHPQGSKELNKGGGLTTFRLFSC</sequence>
<reference evidence="2 3" key="1">
    <citation type="submission" date="2019-02" db="EMBL/GenBank/DDBJ databases">
        <title>Investigation of anaerobic lignin degradation for improved lignocellulosic biofuels.</title>
        <authorList>
            <person name="Deangelis K."/>
        </authorList>
    </citation>
    <scope>NUCLEOTIDE SEQUENCE [LARGE SCALE GENOMIC DNA]</scope>
    <source>
        <strain evidence="2 3">159R</strain>
    </source>
</reference>
<organism evidence="2 3">
    <name type="scientific">Sodalis ligni</name>
    <dbReference type="NCBI Taxonomy" id="2697027"/>
    <lineage>
        <taxon>Bacteria</taxon>
        <taxon>Pseudomonadati</taxon>
        <taxon>Pseudomonadota</taxon>
        <taxon>Gammaproteobacteria</taxon>
        <taxon>Enterobacterales</taxon>
        <taxon>Bruguierivoracaceae</taxon>
        <taxon>Sodalis</taxon>
    </lineage>
</organism>
<evidence type="ECO:0000256" key="1">
    <source>
        <dbReference type="SAM" id="Phobius"/>
    </source>
</evidence>
<dbReference type="EMBL" id="SJOI01000001">
    <property type="protein sequence ID" value="TCL04986.1"/>
    <property type="molecule type" value="Genomic_DNA"/>
</dbReference>
<keyword evidence="1" id="KW-0472">Membrane</keyword>
<protein>
    <submittedName>
        <fullName evidence="2">Uncharacterized protein</fullName>
    </submittedName>
</protein>
<dbReference type="AlphaFoldDB" id="A0A4R1NJQ4"/>
<gene>
    <name evidence="2" type="ORF">EZJ58_3139</name>
</gene>
<keyword evidence="1" id="KW-1133">Transmembrane helix</keyword>
<evidence type="ECO:0000313" key="3">
    <source>
        <dbReference type="Proteomes" id="UP000294555"/>
    </source>
</evidence>
<name>A0A4R1NJQ4_9GAMM</name>
<feature type="transmembrane region" description="Helical" evidence="1">
    <location>
        <begin position="6"/>
        <end position="24"/>
    </location>
</feature>
<keyword evidence="3" id="KW-1185">Reference proteome</keyword>
<proteinExistence type="predicted"/>